<dbReference type="Gene3D" id="3.40.50.300">
    <property type="entry name" value="P-loop containing nucleotide triphosphate hydrolases"/>
    <property type="match status" value="1"/>
</dbReference>
<dbReference type="GO" id="GO:0005739">
    <property type="term" value="C:mitochondrion"/>
    <property type="evidence" value="ECO:0007669"/>
    <property type="project" value="TreeGrafter"/>
</dbReference>
<dbReference type="InterPro" id="IPR006073">
    <property type="entry name" value="GTP-bd"/>
</dbReference>
<dbReference type="STRING" id="5874.Q4UG16"/>
<feature type="domain" description="G" evidence="1">
    <location>
        <begin position="338"/>
        <end position="406"/>
    </location>
</feature>
<dbReference type="InterPro" id="IPR027417">
    <property type="entry name" value="P-loop_NTPase"/>
</dbReference>
<protein>
    <submittedName>
        <fullName evidence="2">GTPase, putative</fullName>
    </submittedName>
</protein>
<keyword evidence="3" id="KW-1185">Reference proteome</keyword>
<accession>Q4UG16</accession>
<sequence length="550" mass="61619">MYNSIKCARVSLCRILGYGVRYTVYDVYSQNLRKFTTESNTQVVESKSTLNAFGLPETREFFVPGITSDPFYKDISLPKRCIGCGAQFQTIDQNKPGYVCSDVLNESGARGSSKLPRIRGVEIENAPEGVEVNKAELGRFSTKKRRVICQRCYKLQYYKRLDTKNEVDSSRETLVKEFLDGENLKRNALKRVISSNLTAKQFPVLMTQLESETNIANNSVKISSTSEIISNMATRIKNNSLILFVLDLTNLEISVIPELYIALRNRTLEVIWIANKIDVLPKVVDHSEIKRWLKSVVRHIGNSKSSDVILISSSKGTGFDKLEHRFKEYLRVGDPRNIYVVGATNVGKSTFVNRFLDFIKYKHVGTLNLRRSVGGTTRSAIPGTTLEFIEFGLPSGFKLIDTPGIPIISQIPSLLYKPVDLISIAMTKTINPLYIKLDEGQTLLIGALGRVDLVQGSKCIVQCFFACTLIIETEPLQVKISLNIKVTVNCNGPKPLDEFVICGLGWFSFSGTGPKIVEMFVPKGVNFLRRPAMITNPPRAADKFNIINQR</sequence>
<dbReference type="VEuPathDB" id="PiroplasmaDB:TA19855"/>
<dbReference type="KEGG" id="tan:TA19855"/>
<organism evidence="2 3">
    <name type="scientific">Theileria annulata</name>
    <dbReference type="NCBI Taxonomy" id="5874"/>
    <lineage>
        <taxon>Eukaryota</taxon>
        <taxon>Sar</taxon>
        <taxon>Alveolata</taxon>
        <taxon>Apicomplexa</taxon>
        <taxon>Aconoidasida</taxon>
        <taxon>Piroplasmida</taxon>
        <taxon>Theileriidae</taxon>
        <taxon>Theileria</taxon>
    </lineage>
</organism>
<dbReference type="eggNOG" id="KOG1249">
    <property type="taxonomic scope" value="Eukaryota"/>
</dbReference>
<dbReference type="SUPFAM" id="SSF52540">
    <property type="entry name" value="P-loop containing nucleoside triphosphate hydrolases"/>
    <property type="match status" value="1"/>
</dbReference>
<dbReference type="OMA" id="VIWIANK"/>
<dbReference type="CDD" id="cd01855">
    <property type="entry name" value="YqeH"/>
    <property type="match status" value="1"/>
</dbReference>
<dbReference type="AlphaFoldDB" id="Q4UG16"/>
<dbReference type="RefSeq" id="XP_954650.1">
    <property type="nucleotide sequence ID" value="XM_949557.1"/>
</dbReference>
<dbReference type="InParanoid" id="Q4UG16"/>
<dbReference type="EMBL" id="CR940347">
    <property type="protein sequence ID" value="CAI73973.1"/>
    <property type="molecule type" value="Genomic_DNA"/>
</dbReference>
<reference evidence="2 3" key="1">
    <citation type="journal article" date="2005" name="Science">
        <title>Genome of the host-cell transforming parasite Theileria annulata compared with T. parva.</title>
        <authorList>
            <person name="Pain A."/>
            <person name="Renauld H."/>
            <person name="Berriman M."/>
            <person name="Murphy L."/>
            <person name="Yeats C.A."/>
            <person name="Weir W."/>
            <person name="Kerhornou A."/>
            <person name="Aslett M."/>
            <person name="Bishop R."/>
            <person name="Bouchier C."/>
            <person name="Cochet M."/>
            <person name="Coulson R.M.R."/>
            <person name="Cronin A."/>
            <person name="de Villiers E.P."/>
            <person name="Fraser A."/>
            <person name="Fosker N."/>
            <person name="Gardner M."/>
            <person name="Goble A."/>
            <person name="Griffiths-Jones S."/>
            <person name="Harris D.E."/>
            <person name="Katzer F."/>
            <person name="Larke N."/>
            <person name="Lord A."/>
            <person name="Maser P."/>
            <person name="McKellar S."/>
            <person name="Mooney P."/>
            <person name="Morton F."/>
            <person name="Nene V."/>
            <person name="O'Neil S."/>
            <person name="Price C."/>
            <person name="Quail M.A."/>
            <person name="Rabbinowitsch E."/>
            <person name="Rawlings N.D."/>
            <person name="Rutter S."/>
            <person name="Saunders D."/>
            <person name="Seeger K."/>
            <person name="Shah T."/>
            <person name="Squares R."/>
            <person name="Squares S."/>
            <person name="Tivey A."/>
            <person name="Walker A.R."/>
            <person name="Woodward J."/>
            <person name="Dobbelaere D.A.E."/>
            <person name="Langsley G."/>
            <person name="Rajandream M.A."/>
            <person name="McKeever D."/>
            <person name="Shiels B."/>
            <person name="Tait A."/>
            <person name="Barrell B.G."/>
            <person name="Hall N."/>
        </authorList>
    </citation>
    <scope>NUCLEOTIDE SEQUENCE [LARGE SCALE GENOMIC DNA]</scope>
    <source>
        <strain evidence="3">Ankara</strain>
    </source>
</reference>
<dbReference type="Pfam" id="PF01926">
    <property type="entry name" value="MMR_HSR1"/>
    <property type="match status" value="1"/>
</dbReference>
<name>Q4UG16_THEAN</name>
<gene>
    <name evidence="2" type="ORF">TA19855</name>
</gene>
<proteinExistence type="predicted"/>
<evidence type="ECO:0000313" key="3">
    <source>
        <dbReference type="Proteomes" id="UP000001950"/>
    </source>
</evidence>
<dbReference type="PANTHER" id="PTHR46434:SF1">
    <property type="entry name" value="GENETIC INTERACTOR OF PROHIBITINS 3, MITOCHONDRIAL"/>
    <property type="match status" value="1"/>
</dbReference>
<dbReference type="PANTHER" id="PTHR46434">
    <property type="entry name" value="GENETIC INTERACTOR OF PROHIBITINS 3, MITOCHONDRIAL"/>
    <property type="match status" value="1"/>
</dbReference>
<dbReference type="InterPro" id="IPR050896">
    <property type="entry name" value="Mito_lipid_metab_GTPase"/>
</dbReference>
<evidence type="ECO:0000313" key="2">
    <source>
        <dbReference type="EMBL" id="CAI73973.1"/>
    </source>
</evidence>
<evidence type="ECO:0000259" key="1">
    <source>
        <dbReference type="Pfam" id="PF01926"/>
    </source>
</evidence>
<dbReference type="GO" id="GO:0005525">
    <property type="term" value="F:GTP binding"/>
    <property type="evidence" value="ECO:0007669"/>
    <property type="project" value="InterPro"/>
</dbReference>
<dbReference type="GeneID" id="3864377"/>
<dbReference type="Proteomes" id="UP000001950">
    <property type="component" value="Chromosome 1"/>
</dbReference>
<dbReference type="OrthoDB" id="1696305at2759"/>